<feature type="region of interest" description="Disordered" evidence="1">
    <location>
        <begin position="212"/>
        <end position="235"/>
    </location>
</feature>
<dbReference type="OrthoDB" id="10499983at2759"/>
<evidence type="ECO:0000256" key="1">
    <source>
        <dbReference type="SAM" id="MobiDB-lite"/>
    </source>
</evidence>
<reference evidence="2" key="2">
    <citation type="submission" date="2013-10" db="EMBL/GenBank/DDBJ databases">
        <authorList>
            <person name="Aslett M."/>
        </authorList>
    </citation>
    <scope>NUCLEOTIDE SEQUENCE</scope>
    <source>
        <strain evidence="2">Houghton</strain>
    </source>
</reference>
<dbReference type="AlphaFoldDB" id="U6GMF9"/>
<feature type="region of interest" description="Disordered" evidence="1">
    <location>
        <begin position="160"/>
        <end position="182"/>
    </location>
</feature>
<organism evidence="2 3">
    <name type="scientific">Eimeria acervulina</name>
    <name type="common">Coccidian parasite</name>
    <dbReference type="NCBI Taxonomy" id="5801"/>
    <lineage>
        <taxon>Eukaryota</taxon>
        <taxon>Sar</taxon>
        <taxon>Alveolata</taxon>
        <taxon>Apicomplexa</taxon>
        <taxon>Conoidasida</taxon>
        <taxon>Coccidia</taxon>
        <taxon>Eucoccidiorida</taxon>
        <taxon>Eimeriorina</taxon>
        <taxon>Eimeriidae</taxon>
        <taxon>Eimeria</taxon>
    </lineage>
</organism>
<dbReference type="GeneID" id="25270225"/>
<protein>
    <submittedName>
        <fullName evidence="2">Uncharacterized protein</fullName>
    </submittedName>
</protein>
<dbReference type="Proteomes" id="UP000018050">
    <property type="component" value="Unassembled WGS sequence"/>
</dbReference>
<proteinExistence type="predicted"/>
<dbReference type="VEuPathDB" id="ToxoDB:EAH_00021550"/>
<gene>
    <name evidence="2" type="ORF">EAH_00021550</name>
</gene>
<dbReference type="RefSeq" id="XP_013248868.1">
    <property type="nucleotide sequence ID" value="XM_013393414.1"/>
</dbReference>
<evidence type="ECO:0000313" key="3">
    <source>
        <dbReference type="Proteomes" id="UP000018050"/>
    </source>
</evidence>
<sequence>MEVLEVPAEVKMRLGCLSLQNPPLKIGGPTELADEAGITGAPTELQEPLLWKPLGAEDFEIYEELYRDQGMIQARADAEQLFLALFRRLLFREDNVLVEVFKPPGLNRKQRLRQIFSALKQILKLKLCSIPISVLRLLAHRIYVACVTQGCSAGMRPFGLMEQDQGGDPNGDGPNGDSSHPEYAHLARDRTRVCFTRYPRLHVGNKAISKAPLERSATPLGSNQQKQPPPKDEQAYPFSFFSQQKVSGTERRGAHGEDILYARVDGSSGLRPAQFDDLVADVLGERGSLQHLRFLICMLRHFFTLSQKSLFIALALGDFNRKRHAQIFIQTMRAKETEGEVSRKLALKRMVNKSREQMPESTDDYLEYDFNSPRPFDLTIGITRCEEFLNSTTWTGSALQRMRSQLDYTLAKQMLTRECPTRAWQQSPGELASTY</sequence>
<keyword evidence="3" id="KW-1185">Reference proteome</keyword>
<reference evidence="2" key="1">
    <citation type="submission" date="2013-10" db="EMBL/GenBank/DDBJ databases">
        <title>Genomic analysis of the causative agents of coccidiosis in chickens.</title>
        <authorList>
            <person name="Reid A.J."/>
            <person name="Blake D."/>
            <person name="Billington K."/>
            <person name="Browne H."/>
            <person name="Dunn M."/>
            <person name="Hung S."/>
            <person name="Kawahara F."/>
            <person name="Miranda-Saavedra D."/>
            <person name="Mourier T."/>
            <person name="Nagra H."/>
            <person name="Otto T.D."/>
            <person name="Rawlings N."/>
            <person name="Sanchez A."/>
            <person name="Sanders M."/>
            <person name="Subramaniam C."/>
            <person name="Tay Y."/>
            <person name="Dear P."/>
            <person name="Doerig C."/>
            <person name="Gruber A."/>
            <person name="Parkinson J."/>
            <person name="Shirley M."/>
            <person name="Wan K.L."/>
            <person name="Berriman M."/>
            <person name="Tomley F."/>
            <person name="Pain A."/>
        </authorList>
    </citation>
    <scope>NUCLEOTIDE SEQUENCE</scope>
    <source>
        <strain evidence="2">Houghton</strain>
    </source>
</reference>
<dbReference type="EMBL" id="HG671626">
    <property type="protein sequence ID" value="CDI81401.1"/>
    <property type="molecule type" value="Genomic_DNA"/>
</dbReference>
<name>U6GMF9_EIMAC</name>
<evidence type="ECO:0000313" key="2">
    <source>
        <dbReference type="EMBL" id="CDI81401.1"/>
    </source>
</evidence>
<accession>U6GMF9</accession>